<proteinExistence type="predicted"/>
<accession>A0A9Q3D3S8</accession>
<dbReference type="EMBL" id="AVOT02012419">
    <property type="protein sequence ID" value="MBW0494135.1"/>
    <property type="molecule type" value="Genomic_DNA"/>
</dbReference>
<keyword evidence="2" id="KW-1185">Reference proteome</keyword>
<reference evidence="1" key="1">
    <citation type="submission" date="2021-03" db="EMBL/GenBank/DDBJ databases">
        <title>Draft genome sequence of rust myrtle Austropuccinia psidii MF-1, a brazilian biotype.</title>
        <authorList>
            <person name="Quecine M.C."/>
            <person name="Pachon D.M.R."/>
            <person name="Bonatelli M.L."/>
            <person name="Correr F.H."/>
            <person name="Franceschini L.M."/>
            <person name="Leite T.F."/>
            <person name="Margarido G.R.A."/>
            <person name="Almeida C.A."/>
            <person name="Ferrarezi J.A."/>
            <person name="Labate C.A."/>
        </authorList>
    </citation>
    <scope>NUCLEOTIDE SEQUENCE</scope>
    <source>
        <strain evidence="1">MF-1</strain>
    </source>
</reference>
<dbReference type="AlphaFoldDB" id="A0A9Q3D3S8"/>
<gene>
    <name evidence="1" type="ORF">O181_033850</name>
</gene>
<evidence type="ECO:0000313" key="1">
    <source>
        <dbReference type="EMBL" id="MBW0494135.1"/>
    </source>
</evidence>
<protein>
    <submittedName>
        <fullName evidence="1">Uncharacterized protein</fullName>
    </submittedName>
</protein>
<name>A0A9Q3D3S8_9BASI</name>
<sequence length="66" mass="7398">MVSKARVYIKRPMIKQKSLDFELTTQYGGFCHMGKNKSGCGSAVIELKSQSYWQPCNLTVKSLHGS</sequence>
<comment type="caution">
    <text evidence="1">The sequence shown here is derived from an EMBL/GenBank/DDBJ whole genome shotgun (WGS) entry which is preliminary data.</text>
</comment>
<dbReference type="Proteomes" id="UP000765509">
    <property type="component" value="Unassembled WGS sequence"/>
</dbReference>
<evidence type="ECO:0000313" key="2">
    <source>
        <dbReference type="Proteomes" id="UP000765509"/>
    </source>
</evidence>
<organism evidence="1 2">
    <name type="scientific">Austropuccinia psidii MF-1</name>
    <dbReference type="NCBI Taxonomy" id="1389203"/>
    <lineage>
        <taxon>Eukaryota</taxon>
        <taxon>Fungi</taxon>
        <taxon>Dikarya</taxon>
        <taxon>Basidiomycota</taxon>
        <taxon>Pucciniomycotina</taxon>
        <taxon>Pucciniomycetes</taxon>
        <taxon>Pucciniales</taxon>
        <taxon>Sphaerophragmiaceae</taxon>
        <taxon>Austropuccinia</taxon>
    </lineage>
</organism>